<evidence type="ECO:0000256" key="1">
    <source>
        <dbReference type="SAM" id="Phobius"/>
    </source>
</evidence>
<name>A0A948S1J1_UNCEI</name>
<keyword evidence="1" id="KW-1133">Transmembrane helix</keyword>
<reference evidence="2" key="1">
    <citation type="submission" date="2021-05" db="EMBL/GenBank/DDBJ databases">
        <title>Energy efficiency and biological interactions define the core microbiome of deep oligotrophic groundwater.</title>
        <authorList>
            <person name="Mehrshad M."/>
            <person name="Lopez-Fernandez M."/>
            <person name="Bell E."/>
            <person name="Bernier-Latmani R."/>
            <person name="Bertilsson S."/>
            <person name="Dopson M."/>
        </authorList>
    </citation>
    <scope>NUCLEOTIDE SEQUENCE</scope>
    <source>
        <strain evidence="2">Modern_marine.mb.64</strain>
    </source>
</reference>
<feature type="transmembrane region" description="Helical" evidence="1">
    <location>
        <begin position="7"/>
        <end position="31"/>
    </location>
</feature>
<keyword evidence="1" id="KW-0472">Membrane</keyword>
<feature type="transmembrane region" description="Helical" evidence="1">
    <location>
        <begin position="59"/>
        <end position="76"/>
    </location>
</feature>
<gene>
    <name evidence="2" type="ORF">KJ970_19855</name>
</gene>
<sequence>MKRIASIPVLGISLIAALLAFVILGILSGFIDKPLTYVVWVLMNASASFLICILHPKQVWIVPLLCNSFVAFPAILDDSFWSTSFGLIIGLGVVFSILMAHFGALLGRRRESRKTIKTD</sequence>
<evidence type="ECO:0000313" key="2">
    <source>
        <dbReference type="EMBL" id="MBU2693177.1"/>
    </source>
</evidence>
<dbReference type="EMBL" id="JAHJDP010000117">
    <property type="protein sequence ID" value="MBU2693177.1"/>
    <property type="molecule type" value="Genomic_DNA"/>
</dbReference>
<dbReference type="AlphaFoldDB" id="A0A948S1J1"/>
<organism evidence="2 3">
    <name type="scientific">Eiseniibacteriota bacterium</name>
    <dbReference type="NCBI Taxonomy" id="2212470"/>
    <lineage>
        <taxon>Bacteria</taxon>
        <taxon>Candidatus Eiseniibacteriota</taxon>
    </lineage>
</organism>
<keyword evidence="1" id="KW-0812">Transmembrane</keyword>
<protein>
    <submittedName>
        <fullName evidence="2">Uncharacterized protein</fullName>
    </submittedName>
</protein>
<feature type="transmembrane region" description="Helical" evidence="1">
    <location>
        <begin position="37"/>
        <end position="54"/>
    </location>
</feature>
<accession>A0A948S1J1</accession>
<feature type="transmembrane region" description="Helical" evidence="1">
    <location>
        <begin position="82"/>
        <end position="107"/>
    </location>
</feature>
<dbReference type="Proteomes" id="UP000777784">
    <property type="component" value="Unassembled WGS sequence"/>
</dbReference>
<comment type="caution">
    <text evidence="2">The sequence shown here is derived from an EMBL/GenBank/DDBJ whole genome shotgun (WGS) entry which is preliminary data.</text>
</comment>
<proteinExistence type="predicted"/>
<evidence type="ECO:0000313" key="3">
    <source>
        <dbReference type="Proteomes" id="UP000777784"/>
    </source>
</evidence>